<dbReference type="PROSITE" id="PS51503">
    <property type="entry name" value="HIG1"/>
    <property type="match status" value="1"/>
</dbReference>
<gene>
    <name evidence="7" type="ORF">QBC34DRAFT_499360</name>
</gene>
<dbReference type="InterPro" id="IPR007667">
    <property type="entry name" value="Hypoxia_induced_domain"/>
</dbReference>
<keyword evidence="4 5" id="KW-0472">Membrane</keyword>
<dbReference type="Pfam" id="PF04588">
    <property type="entry name" value="HIG_1_N"/>
    <property type="match status" value="1"/>
</dbReference>
<evidence type="ECO:0000256" key="2">
    <source>
        <dbReference type="ARBA" id="ARBA00022692"/>
    </source>
</evidence>
<feature type="transmembrane region" description="Helical" evidence="5">
    <location>
        <begin position="30"/>
        <end position="62"/>
    </location>
</feature>
<feature type="domain" description="HIG1" evidence="6">
    <location>
        <begin position="152"/>
        <end position="243"/>
    </location>
</feature>
<evidence type="ECO:0000313" key="7">
    <source>
        <dbReference type="EMBL" id="KAK4442951.1"/>
    </source>
</evidence>
<dbReference type="PANTHER" id="PTHR28018">
    <property type="entry name" value="RESPIRATORY SUPERCOMPLEX FACTOR 2, MITOCHONDRIAL"/>
    <property type="match status" value="1"/>
</dbReference>
<evidence type="ECO:0000256" key="3">
    <source>
        <dbReference type="ARBA" id="ARBA00022989"/>
    </source>
</evidence>
<reference evidence="7" key="1">
    <citation type="journal article" date="2023" name="Mol. Phylogenet. Evol.">
        <title>Genome-scale phylogeny and comparative genomics of the fungal order Sordariales.</title>
        <authorList>
            <person name="Hensen N."/>
            <person name="Bonometti L."/>
            <person name="Westerberg I."/>
            <person name="Brannstrom I.O."/>
            <person name="Guillou S."/>
            <person name="Cros-Aarteil S."/>
            <person name="Calhoun S."/>
            <person name="Haridas S."/>
            <person name="Kuo A."/>
            <person name="Mondo S."/>
            <person name="Pangilinan J."/>
            <person name="Riley R."/>
            <person name="LaButti K."/>
            <person name="Andreopoulos B."/>
            <person name="Lipzen A."/>
            <person name="Chen C."/>
            <person name="Yan M."/>
            <person name="Daum C."/>
            <person name="Ng V."/>
            <person name="Clum A."/>
            <person name="Steindorff A."/>
            <person name="Ohm R.A."/>
            <person name="Martin F."/>
            <person name="Silar P."/>
            <person name="Natvig D.O."/>
            <person name="Lalanne C."/>
            <person name="Gautier V."/>
            <person name="Ament-Velasquez S.L."/>
            <person name="Kruys A."/>
            <person name="Hutchinson M.I."/>
            <person name="Powell A.J."/>
            <person name="Barry K."/>
            <person name="Miller A.N."/>
            <person name="Grigoriev I.V."/>
            <person name="Debuchy R."/>
            <person name="Gladieux P."/>
            <person name="Hiltunen Thoren M."/>
            <person name="Johannesson H."/>
        </authorList>
    </citation>
    <scope>NUCLEOTIDE SEQUENCE</scope>
    <source>
        <strain evidence="7">PSN243</strain>
    </source>
</reference>
<reference evidence="7" key="2">
    <citation type="submission" date="2023-05" db="EMBL/GenBank/DDBJ databases">
        <authorList>
            <consortium name="Lawrence Berkeley National Laboratory"/>
            <person name="Steindorff A."/>
            <person name="Hensen N."/>
            <person name="Bonometti L."/>
            <person name="Westerberg I."/>
            <person name="Brannstrom I.O."/>
            <person name="Guillou S."/>
            <person name="Cros-Aarteil S."/>
            <person name="Calhoun S."/>
            <person name="Haridas S."/>
            <person name="Kuo A."/>
            <person name="Mondo S."/>
            <person name="Pangilinan J."/>
            <person name="Riley R."/>
            <person name="Labutti K."/>
            <person name="Andreopoulos B."/>
            <person name="Lipzen A."/>
            <person name="Chen C."/>
            <person name="Yanf M."/>
            <person name="Daum C."/>
            <person name="Ng V."/>
            <person name="Clum A."/>
            <person name="Ohm R."/>
            <person name="Martin F."/>
            <person name="Silar P."/>
            <person name="Natvig D."/>
            <person name="Lalanne C."/>
            <person name="Gautier V."/>
            <person name="Ament-Velasquez S.L."/>
            <person name="Kruys A."/>
            <person name="Hutchinson M.I."/>
            <person name="Powell A.J."/>
            <person name="Barry K."/>
            <person name="Miller A.N."/>
            <person name="Grigoriev I.V."/>
            <person name="Debuchy R."/>
            <person name="Gladieux P."/>
            <person name="Thoren M.H."/>
            <person name="Johannesson H."/>
        </authorList>
    </citation>
    <scope>NUCLEOTIDE SEQUENCE</scope>
    <source>
        <strain evidence="7">PSN243</strain>
    </source>
</reference>
<evidence type="ECO:0000256" key="4">
    <source>
        <dbReference type="ARBA" id="ARBA00023136"/>
    </source>
</evidence>
<keyword evidence="2 5" id="KW-0812">Transmembrane</keyword>
<evidence type="ECO:0000256" key="1">
    <source>
        <dbReference type="ARBA" id="ARBA00004173"/>
    </source>
</evidence>
<dbReference type="GO" id="GO:0033617">
    <property type="term" value="P:mitochondrial respiratory chain complex IV assembly"/>
    <property type="evidence" value="ECO:0007669"/>
    <property type="project" value="TreeGrafter"/>
</dbReference>
<evidence type="ECO:0000259" key="6">
    <source>
        <dbReference type="PROSITE" id="PS51503"/>
    </source>
</evidence>
<accession>A0AAV9G611</accession>
<proteinExistence type="predicted"/>
<keyword evidence="3 5" id="KW-1133">Transmembrane helix</keyword>
<comment type="subcellular location">
    <subcellularLocation>
        <location evidence="1">Mitochondrion</location>
    </subcellularLocation>
</comment>
<organism evidence="7 8">
    <name type="scientific">Podospora aff. communis PSN243</name>
    <dbReference type="NCBI Taxonomy" id="3040156"/>
    <lineage>
        <taxon>Eukaryota</taxon>
        <taxon>Fungi</taxon>
        <taxon>Dikarya</taxon>
        <taxon>Ascomycota</taxon>
        <taxon>Pezizomycotina</taxon>
        <taxon>Sordariomycetes</taxon>
        <taxon>Sordariomycetidae</taxon>
        <taxon>Sordariales</taxon>
        <taxon>Podosporaceae</taxon>
        <taxon>Podospora</taxon>
    </lineage>
</organism>
<sequence length="257" mass="28567">MATVLMLMLGMAGMMRRVVGCQFLALNVVLVVVAFMSLVAAVVVLVMLLVVVVVSVYIVATMDTNPMSKSEGKEYYRLIWQEGAKTGLAGVMLGLAATAGLQRFHPAFRQLPLFIKSTLVIYPGLIMTSMSANSAFHRYQSRLHPALRRYEDEVQRAAARAHARETETQKGKDWIYDHRLQVLGGTWATVMAACLEGMRRDHYTTAARKIVQARVVAQATTLAVLLILAALEAKDKSEGRGKYQPIVVVREEDWIER</sequence>
<dbReference type="InterPro" id="IPR040153">
    <property type="entry name" value="Rcf2"/>
</dbReference>
<evidence type="ECO:0000256" key="5">
    <source>
        <dbReference type="SAM" id="Phobius"/>
    </source>
</evidence>
<evidence type="ECO:0000313" key="8">
    <source>
        <dbReference type="Proteomes" id="UP001321760"/>
    </source>
</evidence>
<dbReference type="PANTHER" id="PTHR28018:SF3">
    <property type="entry name" value="RESPIRATORY SUPERCOMPLEX FACTOR 2, MITOCHONDRIAL"/>
    <property type="match status" value="1"/>
</dbReference>
<name>A0AAV9G611_9PEZI</name>
<comment type="caution">
    <text evidence="7">The sequence shown here is derived from an EMBL/GenBank/DDBJ whole genome shotgun (WGS) entry which is preliminary data.</text>
</comment>
<feature type="transmembrane region" description="Helical" evidence="5">
    <location>
        <begin position="210"/>
        <end position="231"/>
    </location>
</feature>
<keyword evidence="8" id="KW-1185">Reference proteome</keyword>
<dbReference type="AlphaFoldDB" id="A0AAV9G611"/>
<dbReference type="GO" id="GO:0005739">
    <property type="term" value="C:mitochondrion"/>
    <property type="evidence" value="ECO:0007669"/>
    <property type="project" value="UniProtKB-SubCell"/>
</dbReference>
<protein>
    <recommendedName>
        <fullName evidence="6">HIG1 domain-containing protein</fullName>
    </recommendedName>
</protein>
<dbReference type="Proteomes" id="UP001321760">
    <property type="component" value="Unassembled WGS sequence"/>
</dbReference>
<dbReference type="EMBL" id="MU866003">
    <property type="protein sequence ID" value="KAK4442951.1"/>
    <property type="molecule type" value="Genomic_DNA"/>
</dbReference>